<dbReference type="GeneID" id="93620779"/>
<dbReference type="VEuPathDB" id="FungiDB:RO3G_13814"/>
<dbReference type="Proteomes" id="UP000009138">
    <property type="component" value="Unassembled WGS sequence"/>
</dbReference>
<keyword evidence="2" id="KW-1185">Reference proteome</keyword>
<accession>I1CKX3</accession>
<dbReference type="OMA" id="PDRDDNQ"/>
<evidence type="ECO:0000313" key="1">
    <source>
        <dbReference type="EMBL" id="EIE89103.1"/>
    </source>
</evidence>
<name>I1CKX3_RHIO9</name>
<dbReference type="AlphaFoldDB" id="I1CKX3"/>
<dbReference type="OrthoDB" id="2302676at2759"/>
<evidence type="ECO:0000313" key="2">
    <source>
        <dbReference type="Proteomes" id="UP000009138"/>
    </source>
</evidence>
<proteinExistence type="predicted"/>
<reference evidence="1 2" key="1">
    <citation type="journal article" date="2009" name="PLoS Genet.">
        <title>Genomic analysis of the basal lineage fungus Rhizopus oryzae reveals a whole-genome duplication.</title>
        <authorList>
            <person name="Ma L.-J."/>
            <person name="Ibrahim A.S."/>
            <person name="Skory C."/>
            <person name="Grabherr M.G."/>
            <person name="Burger G."/>
            <person name="Butler M."/>
            <person name="Elias M."/>
            <person name="Idnurm A."/>
            <person name="Lang B.F."/>
            <person name="Sone T."/>
            <person name="Abe A."/>
            <person name="Calvo S.E."/>
            <person name="Corrochano L.M."/>
            <person name="Engels R."/>
            <person name="Fu J."/>
            <person name="Hansberg W."/>
            <person name="Kim J.-M."/>
            <person name="Kodira C.D."/>
            <person name="Koehrsen M.J."/>
            <person name="Liu B."/>
            <person name="Miranda-Saavedra D."/>
            <person name="O'Leary S."/>
            <person name="Ortiz-Castellanos L."/>
            <person name="Poulter R."/>
            <person name="Rodriguez-Romero J."/>
            <person name="Ruiz-Herrera J."/>
            <person name="Shen Y.-Q."/>
            <person name="Zeng Q."/>
            <person name="Galagan J."/>
            <person name="Birren B.W."/>
            <person name="Cuomo C.A."/>
            <person name="Wickes B.L."/>
        </authorList>
    </citation>
    <scope>NUCLEOTIDE SEQUENCE [LARGE SCALE GENOMIC DNA]</scope>
    <source>
        <strain evidence="2">RA 99-880 / ATCC MYA-4621 / FGSC 9543 / NRRL 43880</strain>
    </source>
</reference>
<dbReference type="InParanoid" id="I1CKX3"/>
<sequence length="148" mass="17067">MEAIEDQCVRNKSKHKIKTILGSESRPTGRSNQRMEATMVKDRDLSAFTMEINPKGSEETESRQSQDGCTYHTQLAEPILVANGFTSEHSKTINLQSEQTMVLDRMEVIRAYQLQIENLTEGIIDYLQQSNKITTHTNYDLQWKRWAT</sequence>
<protein>
    <submittedName>
        <fullName evidence="1">Uncharacterized protein</fullName>
    </submittedName>
</protein>
<dbReference type="RefSeq" id="XP_067524499.1">
    <property type="nucleotide sequence ID" value="XM_067668398.1"/>
</dbReference>
<dbReference type="EMBL" id="CH476743">
    <property type="protein sequence ID" value="EIE89103.1"/>
    <property type="molecule type" value="Genomic_DNA"/>
</dbReference>
<gene>
    <name evidence="1" type="ORF">RO3G_13814</name>
</gene>
<organism evidence="1 2">
    <name type="scientific">Rhizopus delemar (strain RA 99-880 / ATCC MYA-4621 / FGSC 9543 / NRRL 43880)</name>
    <name type="common">Mucormycosis agent</name>
    <name type="synonym">Rhizopus arrhizus var. delemar</name>
    <dbReference type="NCBI Taxonomy" id="246409"/>
    <lineage>
        <taxon>Eukaryota</taxon>
        <taxon>Fungi</taxon>
        <taxon>Fungi incertae sedis</taxon>
        <taxon>Mucoromycota</taxon>
        <taxon>Mucoromycotina</taxon>
        <taxon>Mucoromycetes</taxon>
        <taxon>Mucorales</taxon>
        <taxon>Mucorineae</taxon>
        <taxon>Rhizopodaceae</taxon>
        <taxon>Rhizopus</taxon>
    </lineage>
</organism>